<dbReference type="Pfam" id="PF13191">
    <property type="entry name" value="AAA_16"/>
    <property type="match status" value="1"/>
</dbReference>
<dbReference type="PROSITE" id="PS50011">
    <property type="entry name" value="PROTEIN_KINASE_DOM"/>
    <property type="match status" value="1"/>
</dbReference>
<dbReference type="Pfam" id="PF02518">
    <property type="entry name" value="HATPase_c"/>
    <property type="match status" value="1"/>
</dbReference>
<gene>
    <name evidence="6" type="ORF">GCM10009425_29130</name>
</gene>
<dbReference type="CDD" id="cd00082">
    <property type="entry name" value="HisKA"/>
    <property type="match status" value="1"/>
</dbReference>
<dbReference type="Gene3D" id="3.40.50.300">
    <property type="entry name" value="P-loop containing nucleotide triphosphate hydrolases"/>
    <property type="match status" value="1"/>
</dbReference>
<name>A0ABQ2GVZ4_9PSED</name>
<evidence type="ECO:0000259" key="4">
    <source>
        <dbReference type="PROSITE" id="PS50011"/>
    </source>
</evidence>
<dbReference type="SMART" id="SM00220">
    <property type="entry name" value="S_TKc"/>
    <property type="match status" value="1"/>
</dbReference>
<protein>
    <recommendedName>
        <fullName evidence="2">histidine kinase</fullName>
        <ecNumber evidence="2">2.7.13.3</ecNumber>
    </recommendedName>
</protein>
<dbReference type="EC" id="2.7.13.3" evidence="2"/>
<dbReference type="Gene3D" id="3.30.450.40">
    <property type="match status" value="1"/>
</dbReference>
<reference evidence="7" key="1">
    <citation type="journal article" date="2019" name="Int. J. Syst. Evol. Microbiol.">
        <title>The Global Catalogue of Microorganisms (GCM) 10K type strain sequencing project: providing services to taxonomists for standard genome sequencing and annotation.</title>
        <authorList>
            <consortium name="The Broad Institute Genomics Platform"/>
            <consortium name="The Broad Institute Genome Sequencing Center for Infectious Disease"/>
            <person name="Wu L."/>
            <person name="Ma J."/>
        </authorList>
    </citation>
    <scope>NUCLEOTIDE SEQUENCE [LARGE SCALE GENOMIC DNA]</scope>
    <source>
        <strain evidence="7">JCM 13501</strain>
    </source>
</reference>
<evidence type="ECO:0000259" key="5">
    <source>
        <dbReference type="PROSITE" id="PS50109"/>
    </source>
</evidence>
<keyword evidence="7" id="KW-1185">Reference proteome</keyword>
<evidence type="ECO:0000313" key="7">
    <source>
        <dbReference type="Proteomes" id="UP000616499"/>
    </source>
</evidence>
<dbReference type="PANTHER" id="PTHR43642">
    <property type="entry name" value="HYBRID SIGNAL TRANSDUCTION HISTIDINE KINASE G"/>
    <property type="match status" value="1"/>
</dbReference>
<evidence type="ECO:0000256" key="1">
    <source>
        <dbReference type="ARBA" id="ARBA00000085"/>
    </source>
</evidence>
<dbReference type="PROSITE" id="PS50109">
    <property type="entry name" value="HIS_KIN"/>
    <property type="match status" value="1"/>
</dbReference>
<dbReference type="Proteomes" id="UP000616499">
    <property type="component" value="Unassembled WGS sequence"/>
</dbReference>
<dbReference type="InterPro" id="IPR003018">
    <property type="entry name" value="GAF"/>
</dbReference>
<dbReference type="InterPro" id="IPR041664">
    <property type="entry name" value="AAA_16"/>
</dbReference>
<comment type="caution">
    <text evidence="6">The sequence shown here is derived from an EMBL/GenBank/DDBJ whole genome shotgun (WGS) entry which is preliminary data.</text>
</comment>
<dbReference type="Gene3D" id="1.10.510.10">
    <property type="entry name" value="Transferase(Phosphotransferase) domain 1"/>
    <property type="match status" value="1"/>
</dbReference>
<dbReference type="InterPro" id="IPR003661">
    <property type="entry name" value="HisK_dim/P_dom"/>
</dbReference>
<dbReference type="RefSeq" id="WP_373290444.1">
    <property type="nucleotide sequence ID" value="NZ_BMNW01000006.1"/>
</dbReference>
<proteinExistence type="predicted"/>
<dbReference type="SMART" id="SM00387">
    <property type="entry name" value="HATPase_c"/>
    <property type="match status" value="1"/>
</dbReference>
<accession>A0ABQ2GVZ4</accession>
<dbReference type="InterPro" id="IPR000719">
    <property type="entry name" value="Prot_kinase_dom"/>
</dbReference>
<dbReference type="InterPro" id="IPR004358">
    <property type="entry name" value="Sig_transdc_His_kin-like_C"/>
</dbReference>
<feature type="domain" description="Protein kinase" evidence="4">
    <location>
        <begin position="1"/>
        <end position="270"/>
    </location>
</feature>
<dbReference type="Gene3D" id="1.10.287.130">
    <property type="match status" value="1"/>
</dbReference>
<dbReference type="InterPro" id="IPR011009">
    <property type="entry name" value="Kinase-like_dom_sf"/>
</dbReference>
<dbReference type="InterPro" id="IPR005467">
    <property type="entry name" value="His_kinase_dom"/>
</dbReference>
<evidence type="ECO:0000313" key="6">
    <source>
        <dbReference type="EMBL" id="GGM16371.1"/>
    </source>
</evidence>
<dbReference type="InterPro" id="IPR029016">
    <property type="entry name" value="GAF-like_dom_sf"/>
</dbReference>
<evidence type="ECO:0000256" key="2">
    <source>
        <dbReference type="ARBA" id="ARBA00012438"/>
    </source>
</evidence>
<dbReference type="InterPro" id="IPR036890">
    <property type="entry name" value="HATPase_C_sf"/>
</dbReference>
<dbReference type="SMART" id="SM00065">
    <property type="entry name" value="GAF"/>
    <property type="match status" value="1"/>
</dbReference>
<sequence length="1707" mass="187035">MRYDSSSSNAPDAGTNFDETWLSRCKLSLLWRENEFAYLHIVDPRTGHEWEAIRAPSQSESAVEQLEAIYNIPLKPEWAVVPLALLRTIDGPLVVYPHVSPANLPVLLDKGKLSIAHFLDIAQAAALALAKAHMNGVLHGNLRPEQLVIMPSGTVKLRGFRPPPIFLLPTEKSWPYQAPEQSNLKTGYLDVRSDIYALGTILYQALCGTLPLSAVDAVQWRYAHTAVQPASPCATDLSIPKMVCDILLKTIAKDPEARYQSAESLASDLLYCLEQWKAHGHIEAFNLGRSDPLVGSARGQKLVGRDHECKQIEEGLQRTTHTGASEVILISGPAGSGKSALVHEVLAQVTGIYYASGKSSLLYRGVPYALWSQVFTSLTDQLLGKDSTEVQDTGKRLLELLNGRGRLLTELSPQIEMVIGATASLPALPARHAQERANSAFLESLSAFANSDQPLVLFFDDIQWADASSLSLLKAFLLSPPHNVLLILAYRDSEAGDLTSSDGLITLASHHSSLLVQQIYMQPLPVAAVATYLATHLEMPPEETEALAHLIHVKTAGNPFFVNQMLRTMIDDRIIRFDATSRKCIWSMDDVVRHRYADNVIELMVNRLGRLPSEQRELIRVAGCIGERFDDDLLARVANLDVEQMRCLADTLVNAGLLQREGQSYVFPHDRVLEAAYNLTPDSERASEHTHIAVAMQCIYGARASEAAFEIANHIQRASPRMLTCEQVRAFIGLLLDAARRAKDASAIEQAAGYLKTAKKLMGNSGWANWYPEAFATHLLAAECEMLLAQLDNAHRLINDCLAAATSPRDKALTYRLQATLFTLHSNYEGAIVAALEGLKLLGISLQRNPSEFELDETYKQVKAIIGSRSIAELGTLPKASDPQIEVAMELLSTLIASFFVNDGISFLHLAKMVELTLLHGTTPGCCYGLSWFGVMIAARYDAYADGLAFGNVALSFVEQHGYAAARTATLVAIDQLSPWTESLDYARARAREALASGYGGGDLGMACYACNHIASDLLIMGERLPEVLKEISSGLALVRQFQYIDIERILLAQQTFALNMQLGRPAQSIKDLDKPESDKFGPLDKDKVSQPTLFWIYLYSGMSAFYYGHMDYALRRFADAAPLAWSLPAHINLSDFHLFYALAQANPAAPGDTASKLQRLERHRERFVVWNSINPKTFRNRLFMVDGLIAKLRGQYLVALHCFDQAGIAAAASGFVHEQALAHELMAEMCEASGLVTGANLHFRVARDCYRLWGALGKVKQLESTHSFLASEPIVKQTDQASAHTGIDLAVGIQAARALSEEVLLDRLVKTLMNHLMVHAGAERGILLTVDKETLVLAAIANLSEGEVVVQMHSGQPTAEIAPMSVLYATMRTCKPHVFEDVQRDCPEAHRMDLGKSIARSVLCMPLLKQGNLIGLIYLENNQTPGVFCSERLTMLEILASQAAVSIETAQLYARLVEDNQVRAQVEAELLRSQTELARVSHLTVMGELSASIAHELSQPLLAIVSNAGASLRWLKREPADIEEALAGLEGIRLDGIRASNILKALRSLAKQAPPNLQVIFLDRLVLEVLRLTASATEKLGVKLDISLKADTATLADPVQIQQVIYNLVTNALEALSSVAQENRRLVIASSVENNTVKITIEDTGPGIAEEDRERVFDTLYTTKTEGMGIGLAICRSVVKAHGGSLTIESGEYGGCRICFGISTAM</sequence>
<dbReference type="PANTHER" id="PTHR43642:SF1">
    <property type="entry name" value="HYBRID SIGNAL TRANSDUCTION HISTIDINE KINASE G"/>
    <property type="match status" value="1"/>
</dbReference>
<dbReference type="InterPro" id="IPR053159">
    <property type="entry name" value="Hybrid_Histidine_Kinase"/>
</dbReference>
<keyword evidence="6" id="KW-0808">Transferase</keyword>
<dbReference type="InterPro" id="IPR036097">
    <property type="entry name" value="HisK_dim/P_sf"/>
</dbReference>
<dbReference type="PRINTS" id="PR00344">
    <property type="entry name" value="BCTRLSENSOR"/>
</dbReference>
<dbReference type="Pfam" id="PF01590">
    <property type="entry name" value="GAF"/>
    <property type="match status" value="1"/>
</dbReference>
<dbReference type="SUPFAM" id="SSF56112">
    <property type="entry name" value="Protein kinase-like (PK-like)"/>
    <property type="match status" value="1"/>
</dbReference>
<dbReference type="SUPFAM" id="SSF55874">
    <property type="entry name" value="ATPase domain of HSP90 chaperone/DNA topoisomerase II/histidine kinase"/>
    <property type="match status" value="1"/>
</dbReference>
<dbReference type="InterPro" id="IPR027417">
    <property type="entry name" value="P-loop_NTPase"/>
</dbReference>
<keyword evidence="3" id="KW-0597">Phosphoprotein</keyword>
<evidence type="ECO:0000256" key="3">
    <source>
        <dbReference type="ARBA" id="ARBA00022553"/>
    </source>
</evidence>
<dbReference type="SUPFAM" id="SSF47384">
    <property type="entry name" value="Homodimeric domain of signal transducing histidine kinase"/>
    <property type="match status" value="1"/>
</dbReference>
<keyword evidence="6" id="KW-0418">Kinase</keyword>
<dbReference type="GO" id="GO:0016301">
    <property type="term" value="F:kinase activity"/>
    <property type="evidence" value="ECO:0007669"/>
    <property type="project" value="UniProtKB-KW"/>
</dbReference>
<feature type="domain" description="Histidine kinase" evidence="5">
    <location>
        <begin position="1493"/>
        <end position="1707"/>
    </location>
</feature>
<dbReference type="SUPFAM" id="SSF55781">
    <property type="entry name" value="GAF domain-like"/>
    <property type="match status" value="1"/>
</dbReference>
<organism evidence="6 7">
    <name type="scientific">Pseudomonas asuensis</name>
    <dbReference type="NCBI Taxonomy" id="1825787"/>
    <lineage>
        <taxon>Bacteria</taxon>
        <taxon>Pseudomonadati</taxon>
        <taxon>Pseudomonadota</taxon>
        <taxon>Gammaproteobacteria</taxon>
        <taxon>Pseudomonadales</taxon>
        <taxon>Pseudomonadaceae</taxon>
        <taxon>Pseudomonas</taxon>
    </lineage>
</organism>
<dbReference type="EMBL" id="BMNW01000006">
    <property type="protein sequence ID" value="GGM16371.1"/>
    <property type="molecule type" value="Genomic_DNA"/>
</dbReference>
<dbReference type="Gene3D" id="3.30.565.10">
    <property type="entry name" value="Histidine kinase-like ATPase, C-terminal domain"/>
    <property type="match status" value="1"/>
</dbReference>
<dbReference type="SUPFAM" id="SSF52540">
    <property type="entry name" value="P-loop containing nucleoside triphosphate hydrolases"/>
    <property type="match status" value="1"/>
</dbReference>
<comment type="catalytic activity">
    <reaction evidence="1">
        <text>ATP + protein L-histidine = ADP + protein N-phospho-L-histidine.</text>
        <dbReference type="EC" id="2.7.13.3"/>
    </reaction>
</comment>
<dbReference type="InterPro" id="IPR003594">
    <property type="entry name" value="HATPase_dom"/>
</dbReference>